<sequence>MVLCTKKGKDTSMRGKKISTYCNRVEWSGGEERRGYRNRKEKRGKNIKVASFGEGDCVHAADLFCEEEVQMPVSASYAGFPID</sequence>
<organism evidence="1 2">
    <name type="scientific">Portunus trituberculatus</name>
    <name type="common">Swimming crab</name>
    <name type="synonym">Neptunus trituberculatus</name>
    <dbReference type="NCBI Taxonomy" id="210409"/>
    <lineage>
        <taxon>Eukaryota</taxon>
        <taxon>Metazoa</taxon>
        <taxon>Ecdysozoa</taxon>
        <taxon>Arthropoda</taxon>
        <taxon>Crustacea</taxon>
        <taxon>Multicrustacea</taxon>
        <taxon>Malacostraca</taxon>
        <taxon>Eumalacostraca</taxon>
        <taxon>Eucarida</taxon>
        <taxon>Decapoda</taxon>
        <taxon>Pleocyemata</taxon>
        <taxon>Brachyura</taxon>
        <taxon>Eubrachyura</taxon>
        <taxon>Portunoidea</taxon>
        <taxon>Portunidae</taxon>
        <taxon>Portuninae</taxon>
        <taxon>Portunus</taxon>
    </lineage>
</organism>
<accession>A0A5B7I2J6</accession>
<comment type="caution">
    <text evidence="1">The sequence shown here is derived from an EMBL/GenBank/DDBJ whole genome shotgun (WGS) entry which is preliminary data.</text>
</comment>
<protein>
    <submittedName>
        <fullName evidence="1">Uncharacterized protein</fullName>
    </submittedName>
</protein>
<gene>
    <name evidence="1" type="ORF">E2C01_070775</name>
</gene>
<keyword evidence="2" id="KW-1185">Reference proteome</keyword>
<dbReference type="EMBL" id="VSRR010043186">
    <property type="protein sequence ID" value="MPC76365.1"/>
    <property type="molecule type" value="Genomic_DNA"/>
</dbReference>
<dbReference type="Proteomes" id="UP000324222">
    <property type="component" value="Unassembled WGS sequence"/>
</dbReference>
<proteinExistence type="predicted"/>
<dbReference type="AlphaFoldDB" id="A0A5B7I2J6"/>
<evidence type="ECO:0000313" key="2">
    <source>
        <dbReference type="Proteomes" id="UP000324222"/>
    </source>
</evidence>
<evidence type="ECO:0000313" key="1">
    <source>
        <dbReference type="EMBL" id="MPC76365.1"/>
    </source>
</evidence>
<name>A0A5B7I2J6_PORTR</name>
<reference evidence="1 2" key="1">
    <citation type="submission" date="2019-05" db="EMBL/GenBank/DDBJ databases">
        <title>Another draft genome of Portunus trituberculatus and its Hox gene families provides insights of decapod evolution.</title>
        <authorList>
            <person name="Jeong J.-H."/>
            <person name="Song I."/>
            <person name="Kim S."/>
            <person name="Choi T."/>
            <person name="Kim D."/>
            <person name="Ryu S."/>
            <person name="Kim W."/>
        </authorList>
    </citation>
    <scope>NUCLEOTIDE SEQUENCE [LARGE SCALE GENOMIC DNA]</scope>
    <source>
        <tissue evidence="1">Muscle</tissue>
    </source>
</reference>